<evidence type="ECO:0000313" key="2">
    <source>
        <dbReference type="EMBL" id="CAL1353428.1"/>
    </source>
</evidence>
<evidence type="ECO:0000256" key="1">
    <source>
        <dbReference type="SAM" id="MobiDB-lite"/>
    </source>
</evidence>
<proteinExistence type="predicted"/>
<name>A0AAV2CA93_9ROSI</name>
<feature type="compositionally biased region" description="Low complexity" evidence="1">
    <location>
        <begin position="67"/>
        <end position="77"/>
    </location>
</feature>
<feature type="region of interest" description="Disordered" evidence="1">
    <location>
        <begin position="25"/>
        <end position="86"/>
    </location>
</feature>
<sequence>MAGIGMGGSGLAEAYVMRKMYKEKLHRQEAASATANKHNDDAEIKNSVGGGKPNDAAAGESSGGGCFFSSTTSSGGARVSDENMSR</sequence>
<dbReference type="PANTHER" id="PTHR34950">
    <property type="entry name" value="OS04G0457400 PROTEIN"/>
    <property type="match status" value="1"/>
</dbReference>
<keyword evidence="3" id="KW-1185">Reference proteome</keyword>
<dbReference type="EMBL" id="OZ034813">
    <property type="protein sequence ID" value="CAL1353428.1"/>
    <property type="molecule type" value="Genomic_DNA"/>
</dbReference>
<gene>
    <name evidence="2" type="ORF">LTRI10_LOCUS1329</name>
</gene>
<evidence type="ECO:0000313" key="3">
    <source>
        <dbReference type="Proteomes" id="UP001497516"/>
    </source>
</evidence>
<dbReference type="PANTHER" id="PTHR34950:SF2">
    <property type="entry name" value="OS10G0364900 PROTEIN"/>
    <property type="match status" value="1"/>
</dbReference>
<dbReference type="Proteomes" id="UP001497516">
    <property type="component" value="Chromosome 1"/>
</dbReference>
<dbReference type="AlphaFoldDB" id="A0AAV2CA93"/>
<protein>
    <submittedName>
        <fullName evidence="2">Uncharacterized protein</fullName>
    </submittedName>
</protein>
<accession>A0AAV2CA93</accession>
<organism evidence="2 3">
    <name type="scientific">Linum trigynum</name>
    <dbReference type="NCBI Taxonomy" id="586398"/>
    <lineage>
        <taxon>Eukaryota</taxon>
        <taxon>Viridiplantae</taxon>
        <taxon>Streptophyta</taxon>
        <taxon>Embryophyta</taxon>
        <taxon>Tracheophyta</taxon>
        <taxon>Spermatophyta</taxon>
        <taxon>Magnoliopsida</taxon>
        <taxon>eudicotyledons</taxon>
        <taxon>Gunneridae</taxon>
        <taxon>Pentapetalae</taxon>
        <taxon>rosids</taxon>
        <taxon>fabids</taxon>
        <taxon>Malpighiales</taxon>
        <taxon>Linaceae</taxon>
        <taxon>Linum</taxon>
    </lineage>
</organism>
<reference evidence="2 3" key="1">
    <citation type="submission" date="2024-04" db="EMBL/GenBank/DDBJ databases">
        <authorList>
            <person name="Fracassetti M."/>
        </authorList>
    </citation>
    <scope>NUCLEOTIDE SEQUENCE [LARGE SCALE GENOMIC DNA]</scope>
</reference>